<reference evidence="5 6" key="1">
    <citation type="submission" date="2024-06" db="EMBL/GenBank/DDBJ databases">
        <title>Genomic Encyclopedia of Type Strains, Phase IV (KMG-IV): sequencing the most valuable type-strain genomes for metagenomic binning, comparative biology and taxonomic classification.</title>
        <authorList>
            <person name="Goeker M."/>
        </authorList>
    </citation>
    <scope>NUCLEOTIDE SEQUENCE [LARGE SCALE GENOMIC DNA]</scope>
    <source>
        <strain evidence="5 6">DSM 100022</strain>
    </source>
</reference>
<evidence type="ECO:0000256" key="1">
    <source>
        <dbReference type="ARBA" id="ARBA00023015"/>
    </source>
</evidence>
<evidence type="ECO:0000259" key="4">
    <source>
        <dbReference type="PROSITE" id="PS50932"/>
    </source>
</evidence>
<accession>A0ABV2GNY8</accession>
<dbReference type="SMART" id="SM00354">
    <property type="entry name" value="HTH_LACI"/>
    <property type="match status" value="1"/>
</dbReference>
<dbReference type="Proteomes" id="UP001549204">
    <property type="component" value="Unassembled WGS sequence"/>
</dbReference>
<sequence>MTKRREQVGLVTMHSIASAAGVSPMTVSNTFRYPERVQEETRQRVMRIAAELGYVPNHAAGNLASGQSRVIGAIIPSIKNSSFYKYVRGMQDTAAEHGYELVLKLADTICHEHAAIQTFIGLRVAGIALVGNEHEPAAIDILQKTALPVVESWVLGNPIDMAVGYSTTAATKAILDVLLARGYRNIGFIGYERTASHRFTERLPIFRSVLAQAGLSSDLVHLADEADGFGAGPKALEELCRIGPRIDAVICPTDIVAAGVLFECGRRGWKVPDRIAVAGWGDYEIASEITPGLTTVQPNAYEMGQQSVTMIVERARGNRNRGRVVDTGFQIIKRAST</sequence>
<organism evidence="5 6">
    <name type="scientific">Mesorhizobium robiniae</name>
    <dbReference type="NCBI Taxonomy" id="559315"/>
    <lineage>
        <taxon>Bacteria</taxon>
        <taxon>Pseudomonadati</taxon>
        <taxon>Pseudomonadota</taxon>
        <taxon>Alphaproteobacteria</taxon>
        <taxon>Hyphomicrobiales</taxon>
        <taxon>Phyllobacteriaceae</taxon>
        <taxon>Mesorhizobium</taxon>
    </lineage>
</organism>
<dbReference type="SUPFAM" id="SSF53822">
    <property type="entry name" value="Periplasmic binding protein-like I"/>
    <property type="match status" value="1"/>
</dbReference>
<dbReference type="CDD" id="cd01575">
    <property type="entry name" value="PBP1_GntR"/>
    <property type="match status" value="1"/>
</dbReference>
<dbReference type="SUPFAM" id="SSF47413">
    <property type="entry name" value="lambda repressor-like DNA-binding domains"/>
    <property type="match status" value="1"/>
</dbReference>
<dbReference type="InterPro" id="IPR010982">
    <property type="entry name" value="Lambda_DNA-bd_dom_sf"/>
</dbReference>
<evidence type="ECO:0000256" key="3">
    <source>
        <dbReference type="ARBA" id="ARBA00023163"/>
    </source>
</evidence>
<protein>
    <submittedName>
        <fullName evidence="5">LacI family gluconate utilization system Gnt-I transcriptional repressor</fullName>
    </submittedName>
</protein>
<keyword evidence="3" id="KW-0804">Transcription</keyword>
<evidence type="ECO:0000256" key="2">
    <source>
        <dbReference type="ARBA" id="ARBA00023125"/>
    </source>
</evidence>
<dbReference type="InterPro" id="IPR028082">
    <property type="entry name" value="Peripla_BP_I"/>
</dbReference>
<keyword evidence="6" id="KW-1185">Reference proteome</keyword>
<dbReference type="PANTHER" id="PTHR30146:SF33">
    <property type="entry name" value="TRANSCRIPTIONAL REGULATOR"/>
    <property type="match status" value="1"/>
</dbReference>
<dbReference type="Gene3D" id="1.10.260.40">
    <property type="entry name" value="lambda repressor-like DNA-binding domains"/>
    <property type="match status" value="1"/>
</dbReference>
<keyword evidence="2" id="KW-0238">DNA-binding</keyword>
<evidence type="ECO:0000313" key="6">
    <source>
        <dbReference type="Proteomes" id="UP001549204"/>
    </source>
</evidence>
<dbReference type="InterPro" id="IPR000843">
    <property type="entry name" value="HTH_LacI"/>
</dbReference>
<keyword evidence="1" id="KW-0805">Transcription regulation</keyword>
<dbReference type="RefSeq" id="WP_354491656.1">
    <property type="nucleotide sequence ID" value="NZ_JBEPMC010000005.1"/>
</dbReference>
<evidence type="ECO:0000313" key="5">
    <source>
        <dbReference type="EMBL" id="MET3580010.1"/>
    </source>
</evidence>
<feature type="domain" description="HTH lacI-type" evidence="4">
    <location>
        <begin position="11"/>
        <end position="65"/>
    </location>
</feature>
<dbReference type="PANTHER" id="PTHR30146">
    <property type="entry name" value="LACI-RELATED TRANSCRIPTIONAL REPRESSOR"/>
    <property type="match status" value="1"/>
</dbReference>
<comment type="caution">
    <text evidence="5">The sequence shown here is derived from an EMBL/GenBank/DDBJ whole genome shotgun (WGS) entry which is preliminary data.</text>
</comment>
<dbReference type="CDD" id="cd01392">
    <property type="entry name" value="HTH_LacI"/>
    <property type="match status" value="1"/>
</dbReference>
<name>A0ABV2GNY8_9HYPH</name>
<proteinExistence type="predicted"/>
<dbReference type="Pfam" id="PF13377">
    <property type="entry name" value="Peripla_BP_3"/>
    <property type="match status" value="1"/>
</dbReference>
<dbReference type="PROSITE" id="PS50932">
    <property type="entry name" value="HTH_LACI_2"/>
    <property type="match status" value="1"/>
</dbReference>
<dbReference type="Pfam" id="PF00356">
    <property type="entry name" value="LacI"/>
    <property type="match status" value="1"/>
</dbReference>
<dbReference type="EMBL" id="JBEPMC010000005">
    <property type="protein sequence ID" value="MET3580010.1"/>
    <property type="molecule type" value="Genomic_DNA"/>
</dbReference>
<dbReference type="Gene3D" id="3.40.50.2300">
    <property type="match status" value="2"/>
</dbReference>
<dbReference type="InterPro" id="IPR046335">
    <property type="entry name" value="LacI/GalR-like_sensor"/>
</dbReference>
<gene>
    <name evidence="5" type="ORF">ABID19_003048</name>
</gene>